<protein>
    <recommendedName>
        <fullName evidence="8">Peptidoglycan-associated lipoprotein</fullName>
        <shortName evidence="8">PAL</shortName>
    </recommendedName>
</protein>
<dbReference type="InterPro" id="IPR050330">
    <property type="entry name" value="Bact_OuterMem_StrucFunc"/>
</dbReference>
<dbReference type="RefSeq" id="WP_222825431.1">
    <property type="nucleotide sequence ID" value="NZ_JAHWXP010000003.1"/>
</dbReference>
<evidence type="ECO:0000256" key="5">
    <source>
        <dbReference type="ARBA" id="ARBA00023237"/>
    </source>
</evidence>
<evidence type="ECO:0000313" key="13">
    <source>
        <dbReference type="Proteomes" id="UP000759298"/>
    </source>
</evidence>
<keyword evidence="4 8" id="KW-0564">Palmitate</keyword>
<dbReference type="InterPro" id="IPR006690">
    <property type="entry name" value="OMPA-like_CS"/>
</dbReference>
<keyword evidence="5 8" id="KW-0998">Cell outer membrane</keyword>
<keyword evidence="2 8" id="KW-0732">Signal</keyword>
<evidence type="ECO:0000256" key="9">
    <source>
        <dbReference type="SAM" id="MobiDB-lite"/>
    </source>
</evidence>
<evidence type="ECO:0000256" key="10">
    <source>
        <dbReference type="SAM" id="SignalP"/>
    </source>
</evidence>
<proteinExistence type="inferred from homology"/>
<dbReference type="Pfam" id="PF00691">
    <property type="entry name" value="OmpA"/>
    <property type="match status" value="1"/>
</dbReference>
<feature type="signal peptide" evidence="10">
    <location>
        <begin position="1"/>
        <end position="18"/>
    </location>
</feature>
<feature type="domain" description="OmpA-like" evidence="11">
    <location>
        <begin position="53"/>
        <end position="168"/>
    </location>
</feature>
<organism evidence="12 13">
    <name type="scientific">Alteriqipengyuania abyssalis</name>
    <dbReference type="NCBI Taxonomy" id="2860200"/>
    <lineage>
        <taxon>Bacteria</taxon>
        <taxon>Pseudomonadati</taxon>
        <taxon>Pseudomonadota</taxon>
        <taxon>Alphaproteobacteria</taxon>
        <taxon>Sphingomonadales</taxon>
        <taxon>Erythrobacteraceae</taxon>
        <taxon>Alteriqipengyuania</taxon>
    </lineage>
</organism>
<dbReference type="PANTHER" id="PTHR30329:SF21">
    <property type="entry name" value="LIPOPROTEIN YIAD-RELATED"/>
    <property type="match status" value="1"/>
</dbReference>
<gene>
    <name evidence="8 12" type="primary">pal</name>
    <name evidence="12" type="ORF">KYN89_12935</name>
</gene>
<evidence type="ECO:0000256" key="7">
    <source>
        <dbReference type="ARBA" id="ARBA00023306"/>
    </source>
</evidence>
<dbReference type="Gene3D" id="3.30.1330.60">
    <property type="entry name" value="OmpA-like domain"/>
    <property type="match status" value="1"/>
</dbReference>
<dbReference type="InterPro" id="IPR006665">
    <property type="entry name" value="OmpA-like"/>
</dbReference>
<evidence type="ECO:0000259" key="11">
    <source>
        <dbReference type="PROSITE" id="PS51123"/>
    </source>
</evidence>
<dbReference type="PROSITE" id="PS51123">
    <property type="entry name" value="OMPA_2"/>
    <property type="match status" value="1"/>
</dbReference>
<dbReference type="HAMAP" id="MF_02204">
    <property type="entry name" value="Pal"/>
    <property type="match status" value="1"/>
</dbReference>
<dbReference type="PANTHER" id="PTHR30329">
    <property type="entry name" value="STATOR ELEMENT OF FLAGELLAR MOTOR COMPLEX"/>
    <property type="match status" value="1"/>
</dbReference>
<comment type="subcellular location">
    <subcellularLocation>
        <location evidence="8">Cell outer membrane</location>
        <topology evidence="8">Lipid-anchor</topology>
    </subcellularLocation>
</comment>
<evidence type="ECO:0000313" key="12">
    <source>
        <dbReference type="EMBL" id="MBY8337948.1"/>
    </source>
</evidence>
<feature type="region of interest" description="Disordered" evidence="9">
    <location>
        <begin position="22"/>
        <end position="50"/>
    </location>
</feature>
<dbReference type="PRINTS" id="PR01021">
    <property type="entry name" value="OMPADOMAIN"/>
</dbReference>
<dbReference type="EMBL" id="JAHWXP010000003">
    <property type="protein sequence ID" value="MBY8337948.1"/>
    <property type="molecule type" value="Genomic_DNA"/>
</dbReference>
<evidence type="ECO:0000256" key="6">
    <source>
        <dbReference type="ARBA" id="ARBA00023288"/>
    </source>
</evidence>
<dbReference type="InterPro" id="IPR036737">
    <property type="entry name" value="OmpA-like_sf"/>
</dbReference>
<keyword evidence="6 8" id="KW-0449">Lipoprotein</keyword>
<keyword evidence="3 8" id="KW-0472">Membrane</keyword>
<dbReference type="InterPro" id="IPR014169">
    <property type="entry name" value="Pal_lipo_C"/>
</dbReference>
<comment type="caution">
    <text evidence="12">The sequence shown here is derived from an EMBL/GenBank/DDBJ whole genome shotgun (WGS) entry which is preliminary data.</text>
</comment>
<reference evidence="12 13" key="1">
    <citation type="submission" date="2021-07" db="EMBL/GenBank/DDBJ databases">
        <title>Alteriqipengyuania abyssalis NZ-12B nov, sp.nov isolated from deep sea sponge in pacific ocean.</title>
        <authorList>
            <person name="Tareen S."/>
            <person name="Wink J."/>
        </authorList>
    </citation>
    <scope>NUCLEOTIDE SEQUENCE [LARGE SCALE GENOMIC DNA]</scope>
    <source>
        <strain evidence="12 13">NZ-12B</strain>
    </source>
</reference>
<keyword evidence="7 8" id="KW-0131">Cell cycle</keyword>
<accession>A0ABS7PFV9</accession>
<feature type="chain" id="PRO_5046859269" description="Peptidoglycan-associated lipoprotein" evidence="10">
    <location>
        <begin position="19"/>
        <end position="168"/>
    </location>
</feature>
<evidence type="ECO:0000256" key="4">
    <source>
        <dbReference type="ARBA" id="ARBA00023139"/>
    </source>
</evidence>
<dbReference type="PROSITE" id="PS51257">
    <property type="entry name" value="PROKAR_LIPOPROTEIN"/>
    <property type="match status" value="1"/>
</dbReference>
<dbReference type="PROSITE" id="PS01068">
    <property type="entry name" value="OMPA_1"/>
    <property type="match status" value="1"/>
</dbReference>
<evidence type="ECO:0000256" key="3">
    <source>
        <dbReference type="ARBA" id="ARBA00023136"/>
    </source>
</evidence>
<dbReference type="InterPro" id="IPR039001">
    <property type="entry name" value="Pal"/>
</dbReference>
<keyword evidence="13" id="KW-1185">Reference proteome</keyword>
<dbReference type="Proteomes" id="UP000759298">
    <property type="component" value="Unassembled WGS sequence"/>
</dbReference>
<dbReference type="InterPro" id="IPR006664">
    <property type="entry name" value="OMP_bac"/>
</dbReference>
<dbReference type="SUPFAM" id="SSF103088">
    <property type="entry name" value="OmpA-like"/>
    <property type="match status" value="1"/>
</dbReference>
<comment type="function">
    <text evidence="8">Part of the Tol-Pal system, which plays a role in outer membrane invagination during cell division and is important for maintaining outer membrane integrity.</text>
</comment>
<evidence type="ECO:0000256" key="8">
    <source>
        <dbReference type="HAMAP-Rule" id="MF_02204"/>
    </source>
</evidence>
<evidence type="ECO:0000256" key="1">
    <source>
        <dbReference type="ARBA" id="ARBA00022618"/>
    </source>
</evidence>
<dbReference type="PRINTS" id="PR01023">
    <property type="entry name" value="NAFLGMOTY"/>
</dbReference>
<sequence length="168" mass="17888">MNSRIAAAIVLSATVSLAACKSPAPEQLPPEPGVSQPTTGGNTGGPGVGTQEHFVRAVNGQNVIYFDTDRYNIDTADAAALQTQAQYMSQYPNITVTIEGHADERGTREYNLALGERRANAAKNYLVSLGIAANRIRTVSYGEERPVATASTPEAWAKNRRAVTVVVN</sequence>
<comment type="subunit">
    <text evidence="8">The Tol-Pal system is composed of five core proteins: the inner membrane proteins TolA, TolQ and TolR, the periplasmic protein TolB and the outer membrane protein Pal. They form a network linking the inner and outer membranes and the peptidoglycan layer.</text>
</comment>
<comment type="similarity">
    <text evidence="8">Belongs to the Pal lipoprotein family.</text>
</comment>
<dbReference type="NCBIfam" id="TIGR02802">
    <property type="entry name" value="Pal_lipo"/>
    <property type="match status" value="1"/>
</dbReference>
<keyword evidence="1 8" id="KW-0132">Cell division</keyword>
<dbReference type="CDD" id="cd07185">
    <property type="entry name" value="OmpA_C-like"/>
    <property type="match status" value="1"/>
</dbReference>
<name>A0ABS7PFV9_9SPHN</name>
<evidence type="ECO:0000256" key="2">
    <source>
        <dbReference type="ARBA" id="ARBA00022729"/>
    </source>
</evidence>